<dbReference type="PANTHER" id="PTHR10806:SF6">
    <property type="entry name" value="SIGNAL PEPTIDASE COMPLEX CATALYTIC SUBUNIT SEC11"/>
    <property type="match status" value="1"/>
</dbReference>
<keyword evidence="3 7" id="KW-1133">Transmembrane helix</keyword>
<dbReference type="InterPro" id="IPR036286">
    <property type="entry name" value="LexA/Signal_pep-like_sf"/>
</dbReference>
<dbReference type="GO" id="GO:0006465">
    <property type="term" value="P:signal peptide processing"/>
    <property type="evidence" value="ECO:0007669"/>
    <property type="project" value="UniProtKB-UniRule"/>
</dbReference>
<name>A0A6N9H6S9_9MICO</name>
<feature type="compositionally biased region" description="Low complexity" evidence="6">
    <location>
        <begin position="177"/>
        <end position="186"/>
    </location>
</feature>
<keyword evidence="9" id="KW-0378">Hydrolase</keyword>
<dbReference type="Pfam" id="PF10502">
    <property type="entry name" value="Peptidase_S26"/>
    <property type="match status" value="1"/>
</dbReference>
<evidence type="ECO:0000313" key="10">
    <source>
        <dbReference type="Proteomes" id="UP000469215"/>
    </source>
</evidence>
<keyword evidence="2 7" id="KW-0812">Transmembrane</keyword>
<gene>
    <name evidence="9" type="ORF">GSY69_05655</name>
</gene>
<dbReference type="GO" id="GO:0009003">
    <property type="term" value="F:signal peptidase activity"/>
    <property type="evidence" value="ECO:0007669"/>
    <property type="project" value="UniProtKB-EC"/>
</dbReference>
<evidence type="ECO:0000256" key="4">
    <source>
        <dbReference type="ARBA" id="ARBA00023136"/>
    </source>
</evidence>
<dbReference type="Proteomes" id="UP000469215">
    <property type="component" value="Unassembled WGS sequence"/>
</dbReference>
<comment type="subcellular location">
    <subcellularLocation>
        <location evidence="1">Membrane</location>
    </subcellularLocation>
</comment>
<evidence type="ECO:0000313" key="9">
    <source>
        <dbReference type="EMBL" id="MYM19466.1"/>
    </source>
</evidence>
<dbReference type="InterPro" id="IPR001733">
    <property type="entry name" value="Peptidase_S26B"/>
</dbReference>
<evidence type="ECO:0000256" key="3">
    <source>
        <dbReference type="ARBA" id="ARBA00022989"/>
    </source>
</evidence>
<dbReference type="GO" id="GO:0016020">
    <property type="term" value="C:membrane"/>
    <property type="evidence" value="ECO:0007669"/>
    <property type="project" value="UniProtKB-SubCell"/>
</dbReference>
<feature type="domain" description="Peptidase S26" evidence="8">
    <location>
        <begin position="18"/>
        <end position="91"/>
    </location>
</feature>
<dbReference type="CDD" id="cd06530">
    <property type="entry name" value="S26_SPase_I"/>
    <property type="match status" value="1"/>
</dbReference>
<dbReference type="PANTHER" id="PTHR10806">
    <property type="entry name" value="SIGNAL PEPTIDASE COMPLEX CATALYTIC SUBUNIT SEC11"/>
    <property type="match status" value="1"/>
</dbReference>
<dbReference type="EMBL" id="WWEQ01000017">
    <property type="protein sequence ID" value="MYM19466.1"/>
    <property type="molecule type" value="Genomic_DNA"/>
</dbReference>
<evidence type="ECO:0000256" key="6">
    <source>
        <dbReference type="SAM" id="MobiDB-lite"/>
    </source>
</evidence>
<protein>
    <recommendedName>
        <fullName evidence="5">Signal peptidase I</fullName>
        <ecNumber evidence="5">3.4.21.89</ecNumber>
    </recommendedName>
</protein>
<organism evidence="9 10">
    <name type="scientific">Brevibacterium rongguiense</name>
    <dbReference type="NCBI Taxonomy" id="2695267"/>
    <lineage>
        <taxon>Bacteria</taxon>
        <taxon>Bacillati</taxon>
        <taxon>Actinomycetota</taxon>
        <taxon>Actinomycetes</taxon>
        <taxon>Micrococcales</taxon>
        <taxon>Brevibacteriaceae</taxon>
        <taxon>Brevibacterium</taxon>
    </lineage>
</organism>
<dbReference type="EC" id="3.4.21.89" evidence="5"/>
<feature type="transmembrane region" description="Helical" evidence="7">
    <location>
        <begin position="144"/>
        <end position="163"/>
    </location>
</feature>
<dbReference type="SUPFAM" id="SSF51306">
    <property type="entry name" value="LexA/Signal peptidase"/>
    <property type="match status" value="1"/>
</dbReference>
<proteinExistence type="predicted"/>
<dbReference type="NCBIfam" id="TIGR02228">
    <property type="entry name" value="sigpep_I_arch"/>
    <property type="match status" value="1"/>
</dbReference>
<evidence type="ECO:0000256" key="5">
    <source>
        <dbReference type="NCBIfam" id="TIGR02228"/>
    </source>
</evidence>
<dbReference type="InterPro" id="IPR019533">
    <property type="entry name" value="Peptidase_S26"/>
</dbReference>
<dbReference type="GO" id="GO:0004252">
    <property type="term" value="F:serine-type endopeptidase activity"/>
    <property type="evidence" value="ECO:0007669"/>
    <property type="project" value="UniProtKB-UniRule"/>
</dbReference>
<evidence type="ECO:0000256" key="2">
    <source>
        <dbReference type="ARBA" id="ARBA00022692"/>
    </source>
</evidence>
<evidence type="ECO:0000256" key="7">
    <source>
        <dbReference type="SAM" id="Phobius"/>
    </source>
</evidence>
<keyword evidence="10" id="KW-1185">Reference proteome</keyword>
<keyword evidence="4 7" id="KW-0472">Membrane</keyword>
<reference evidence="9 10" key="1">
    <citation type="submission" date="2020-01" db="EMBL/GenBank/DDBJ databases">
        <authorList>
            <person name="Deng T."/>
        </authorList>
    </citation>
    <scope>NUCLEOTIDE SEQUENCE [LARGE SCALE GENOMIC DNA]</scope>
    <source>
        <strain evidence="9 10">5221</strain>
    </source>
</reference>
<dbReference type="AlphaFoldDB" id="A0A6N9H6S9"/>
<sequence length="218" mass="22747">MVMARIGRAVLWGLAALLAALLLAMVIVPRLCGWVPLTVLTGSMEPTIPPGSQVYVKPIDESTQISAGQVITFMPNPDDPTLVTHRVVGVSQDGSGTPSYVTQGDANNAADPEPVARKQVRGTLVYHLPFVGRLALAIGGKAKLGGIIALGVLALLYAAWQVIRLMVERRSARAPRGRPGSGAPSAEPRESAPSDALGRSAHTPAANRPARQGGGRES</sequence>
<evidence type="ECO:0000259" key="8">
    <source>
        <dbReference type="Pfam" id="PF10502"/>
    </source>
</evidence>
<dbReference type="Gene3D" id="2.10.109.10">
    <property type="entry name" value="Umud Fragment, subunit A"/>
    <property type="match status" value="1"/>
</dbReference>
<evidence type="ECO:0000256" key="1">
    <source>
        <dbReference type="ARBA" id="ARBA00004370"/>
    </source>
</evidence>
<comment type="caution">
    <text evidence="9">The sequence shown here is derived from an EMBL/GenBank/DDBJ whole genome shotgun (WGS) entry which is preliminary data.</text>
</comment>
<accession>A0A6N9H6S9</accession>
<feature type="region of interest" description="Disordered" evidence="6">
    <location>
        <begin position="171"/>
        <end position="218"/>
    </location>
</feature>